<keyword evidence="1" id="KW-0560">Oxidoreductase</keyword>
<comment type="similarity">
    <text evidence="2">Belongs to the NAD(P)-dependent epimerase/dehydratase family. Dihydroflavonol-4-reductase subfamily.</text>
</comment>
<dbReference type="PANTHER" id="PTHR10366">
    <property type="entry name" value="NAD DEPENDENT EPIMERASE/DEHYDRATASE"/>
    <property type="match status" value="1"/>
</dbReference>
<dbReference type="InterPro" id="IPR050425">
    <property type="entry name" value="NAD(P)_dehydrat-like"/>
</dbReference>
<dbReference type="AlphaFoldDB" id="W6MHL6"/>
<evidence type="ECO:0000313" key="4">
    <source>
        <dbReference type="EMBL" id="CDK25779.1"/>
    </source>
</evidence>
<sequence>MGRGTKYKLWPKSTYSSRECPDNQMSSVLLTGASGFIAVHILDQLLVKGFKVIGTVRSDSKAKFLLDKFANPNLSFEIVPEISKPDAFDYALKKHPEIEFVIHAAAVIPRPTSKEDFHKVYVETTVEGTMNILKSVKLHAPNVKHFVFTSSIAAVIEFQKFGGPEFHLTEESWNKLPWEAVGDNPSLAYSYSKAEAERSARAFMKDEDVKFTFSSICPCYVFGPQKFVELEANTSTNSEMVLSLLDLPADTPGPFNQHFGFFIDVRDVAKAHVLCVTDYTKFSDARLVFAVERYSTQSILDIINDKFPEFRGKIPVGNSADHDAFIAHAPFTVNFAKTVESTGIDFIPLEKSIDDAVKSALKYRSLKNE</sequence>
<dbReference type="Gene3D" id="3.40.50.720">
    <property type="entry name" value="NAD(P)-binding Rossmann-like Domain"/>
    <property type="match status" value="1"/>
</dbReference>
<proteinExistence type="inferred from homology"/>
<dbReference type="InterPro" id="IPR036291">
    <property type="entry name" value="NAD(P)-bd_dom_sf"/>
</dbReference>
<evidence type="ECO:0000256" key="1">
    <source>
        <dbReference type="ARBA" id="ARBA00023002"/>
    </source>
</evidence>
<dbReference type="PANTHER" id="PTHR10366:SF564">
    <property type="entry name" value="STEROL-4-ALPHA-CARBOXYLATE 3-DEHYDROGENASE, DECARBOXYLATING"/>
    <property type="match status" value="1"/>
</dbReference>
<evidence type="ECO:0000313" key="5">
    <source>
        <dbReference type="Proteomes" id="UP000019384"/>
    </source>
</evidence>
<accession>W6MHL6</accession>
<keyword evidence="5" id="KW-1185">Reference proteome</keyword>
<dbReference type="OrthoDB" id="2735536at2759"/>
<dbReference type="GO" id="GO:0016616">
    <property type="term" value="F:oxidoreductase activity, acting on the CH-OH group of donors, NAD or NADP as acceptor"/>
    <property type="evidence" value="ECO:0007669"/>
    <property type="project" value="TreeGrafter"/>
</dbReference>
<dbReference type="STRING" id="1382522.W6MHL6"/>
<feature type="domain" description="NAD-dependent epimerase/dehydratase" evidence="3">
    <location>
        <begin position="28"/>
        <end position="279"/>
    </location>
</feature>
<dbReference type="GeneID" id="34519178"/>
<protein>
    <recommendedName>
        <fullName evidence="3">NAD-dependent epimerase/dehydratase domain-containing protein</fullName>
    </recommendedName>
</protein>
<evidence type="ECO:0000259" key="3">
    <source>
        <dbReference type="Pfam" id="PF01370"/>
    </source>
</evidence>
<reference evidence="4" key="2">
    <citation type="submission" date="2014-02" db="EMBL/GenBank/DDBJ databases">
        <title>Complete DNA sequence of /Kuraishia capsulata/ illustrates novel genomic features among budding yeasts (/Saccharomycotina/).</title>
        <authorList>
            <person name="Morales L."/>
            <person name="Noel B."/>
            <person name="Porcel B."/>
            <person name="Marcet-Houben M."/>
            <person name="Hullo M-F."/>
            <person name="Sacerdot C."/>
            <person name="Tekaia F."/>
            <person name="Leh-Louis V."/>
            <person name="Despons L."/>
            <person name="Khanna V."/>
            <person name="Aury J-M."/>
            <person name="Barbe V."/>
            <person name="Couloux A."/>
            <person name="Labadie K."/>
            <person name="Pelletier E."/>
            <person name="Souciet J-L."/>
            <person name="Boekhout T."/>
            <person name="Gabaldon T."/>
            <person name="Wincker P."/>
            <person name="Dujon B."/>
        </authorList>
    </citation>
    <scope>NUCLEOTIDE SEQUENCE</scope>
    <source>
        <strain evidence="4">CBS 1993</strain>
    </source>
</reference>
<dbReference type="EMBL" id="HG793126">
    <property type="protein sequence ID" value="CDK25779.1"/>
    <property type="molecule type" value="Genomic_DNA"/>
</dbReference>
<organism evidence="4 5">
    <name type="scientific">Kuraishia capsulata CBS 1993</name>
    <dbReference type="NCBI Taxonomy" id="1382522"/>
    <lineage>
        <taxon>Eukaryota</taxon>
        <taxon>Fungi</taxon>
        <taxon>Dikarya</taxon>
        <taxon>Ascomycota</taxon>
        <taxon>Saccharomycotina</taxon>
        <taxon>Pichiomycetes</taxon>
        <taxon>Pichiales</taxon>
        <taxon>Pichiaceae</taxon>
        <taxon>Kuraishia</taxon>
    </lineage>
</organism>
<gene>
    <name evidence="4" type="ORF">KUCA_T00001749001</name>
</gene>
<reference evidence="4" key="1">
    <citation type="submission" date="2013-12" db="EMBL/GenBank/DDBJ databases">
        <authorList>
            <person name="Genoscope - CEA"/>
        </authorList>
    </citation>
    <scope>NUCLEOTIDE SEQUENCE</scope>
    <source>
        <strain evidence="4">CBS 1993</strain>
    </source>
</reference>
<dbReference type="InterPro" id="IPR001509">
    <property type="entry name" value="Epimerase_deHydtase"/>
</dbReference>
<dbReference type="Pfam" id="PF01370">
    <property type="entry name" value="Epimerase"/>
    <property type="match status" value="1"/>
</dbReference>
<name>W6MHL6_9ASCO</name>
<evidence type="ECO:0000256" key="2">
    <source>
        <dbReference type="ARBA" id="ARBA00023445"/>
    </source>
</evidence>
<dbReference type="Proteomes" id="UP000019384">
    <property type="component" value="Unassembled WGS sequence"/>
</dbReference>
<dbReference type="RefSeq" id="XP_022457790.1">
    <property type="nucleotide sequence ID" value="XM_022603961.1"/>
</dbReference>
<dbReference type="SUPFAM" id="SSF51735">
    <property type="entry name" value="NAD(P)-binding Rossmann-fold domains"/>
    <property type="match status" value="1"/>
</dbReference>
<dbReference type="HOGENOM" id="CLU_007383_9_2_1"/>